<feature type="compositionally biased region" description="Basic residues" evidence="1">
    <location>
        <begin position="1"/>
        <end position="13"/>
    </location>
</feature>
<keyword evidence="3" id="KW-1185">Reference proteome</keyword>
<feature type="region of interest" description="Disordered" evidence="1">
    <location>
        <begin position="1"/>
        <end position="74"/>
    </location>
</feature>
<dbReference type="Proteomes" id="UP000006319">
    <property type="component" value="Chromosome 12"/>
</dbReference>
<dbReference type="EMBL" id="DF157104">
    <property type="protein sequence ID" value="GAB68115.1"/>
    <property type="molecule type" value="Genomic_DNA"/>
</dbReference>
<name>K6UZK7_PLACD</name>
<dbReference type="PhylomeDB" id="K6UZK7"/>
<dbReference type="VEuPathDB" id="PlasmoDB:PCYB_126800"/>
<dbReference type="OrthoDB" id="392654at2759"/>
<evidence type="ECO:0000313" key="2">
    <source>
        <dbReference type="EMBL" id="GAB68115.1"/>
    </source>
</evidence>
<protein>
    <submittedName>
        <fullName evidence="2">Uncharacterized protein</fullName>
    </submittedName>
</protein>
<dbReference type="KEGG" id="pcy:PCYB_126800"/>
<dbReference type="GeneID" id="14694488"/>
<evidence type="ECO:0000313" key="3">
    <source>
        <dbReference type="Proteomes" id="UP000006319"/>
    </source>
</evidence>
<proteinExistence type="predicted"/>
<reference evidence="2 3" key="1">
    <citation type="journal article" date="2012" name="Nat. Genet.">
        <title>Plasmodium cynomolgi genome sequences provide insight into Plasmodium vivax and the monkey malaria clade.</title>
        <authorList>
            <person name="Tachibana S."/>
            <person name="Sullivan S.A."/>
            <person name="Kawai S."/>
            <person name="Nakamura S."/>
            <person name="Kim H.R."/>
            <person name="Goto N."/>
            <person name="Arisue N."/>
            <person name="Palacpac N.M.Q."/>
            <person name="Honma H."/>
            <person name="Yagi M."/>
            <person name="Tougan T."/>
            <person name="Katakai Y."/>
            <person name="Kaneko O."/>
            <person name="Mita T."/>
            <person name="Kita K."/>
            <person name="Yasutomi Y."/>
            <person name="Sutton P.L."/>
            <person name="Shakhbatyan R."/>
            <person name="Horii T."/>
            <person name="Yasunaga T."/>
            <person name="Barnwell J.W."/>
            <person name="Escalante A.A."/>
            <person name="Carlton J.M."/>
            <person name="Tanabe K."/>
        </authorList>
    </citation>
    <scope>NUCLEOTIDE SEQUENCE [LARGE SCALE GENOMIC DNA]</scope>
    <source>
        <strain evidence="2 3">B</strain>
    </source>
</reference>
<dbReference type="eggNOG" id="ENOG502QXYY">
    <property type="taxonomic scope" value="Eukaryota"/>
</dbReference>
<gene>
    <name evidence="2" type="ORF">PCYB_126800</name>
</gene>
<sequence length="132" mass="15850">MALKTTKKKRITKEKKDSQNGTTKKRSRDQNVVSQEEEDRLSFNPFKSREQIKPFELSIENEKTTDEEENQTDSFKELLKRRIKQMNRKMKEKDKKVTTHIRHKYQEDIENSGKSWFESKLLNDVPRKLTTC</sequence>
<dbReference type="RefSeq" id="XP_004224062.1">
    <property type="nucleotide sequence ID" value="XM_004224014.1"/>
</dbReference>
<evidence type="ECO:0000256" key="1">
    <source>
        <dbReference type="SAM" id="MobiDB-lite"/>
    </source>
</evidence>
<dbReference type="OMA" id="PRKLTTC"/>
<accession>K6UZK7</accession>
<dbReference type="AlphaFoldDB" id="K6UZK7"/>
<organism evidence="2 3">
    <name type="scientific">Plasmodium cynomolgi (strain B)</name>
    <dbReference type="NCBI Taxonomy" id="1120755"/>
    <lineage>
        <taxon>Eukaryota</taxon>
        <taxon>Sar</taxon>
        <taxon>Alveolata</taxon>
        <taxon>Apicomplexa</taxon>
        <taxon>Aconoidasida</taxon>
        <taxon>Haemosporida</taxon>
        <taxon>Plasmodiidae</taxon>
        <taxon>Plasmodium</taxon>
        <taxon>Plasmodium (Plasmodium)</taxon>
    </lineage>
</organism>